<dbReference type="AlphaFoldDB" id="A0A0C9UGS8"/>
<sequence length="67" mass="7445">MDLVKTVLKELEGSFVFVSKSIHFSNEVITTVVNFIDVKYATAEDSSNALEGRTYCLISAQPYLTIP</sequence>
<keyword evidence="2" id="KW-1185">Reference proteome</keyword>
<dbReference type="EMBL" id="KN837205">
    <property type="protein sequence ID" value="KIJ33974.1"/>
    <property type="molecule type" value="Genomic_DNA"/>
</dbReference>
<evidence type="ECO:0000313" key="1">
    <source>
        <dbReference type="EMBL" id="KIJ33974.1"/>
    </source>
</evidence>
<organism evidence="1 2">
    <name type="scientific">Sphaerobolus stellatus (strain SS14)</name>
    <dbReference type="NCBI Taxonomy" id="990650"/>
    <lineage>
        <taxon>Eukaryota</taxon>
        <taxon>Fungi</taxon>
        <taxon>Dikarya</taxon>
        <taxon>Basidiomycota</taxon>
        <taxon>Agaricomycotina</taxon>
        <taxon>Agaricomycetes</taxon>
        <taxon>Phallomycetidae</taxon>
        <taxon>Geastrales</taxon>
        <taxon>Sphaerobolaceae</taxon>
        <taxon>Sphaerobolus</taxon>
    </lineage>
</organism>
<name>A0A0C9UGS8_SPHS4</name>
<protein>
    <submittedName>
        <fullName evidence="1">Uncharacterized protein</fullName>
    </submittedName>
</protein>
<gene>
    <name evidence="1" type="ORF">M422DRAFT_35270</name>
</gene>
<reference evidence="1 2" key="1">
    <citation type="submission" date="2014-06" db="EMBL/GenBank/DDBJ databases">
        <title>Evolutionary Origins and Diversification of the Mycorrhizal Mutualists.</title>
        <authorList>
            <consortium name="DOE Joint Genome Institute"/>
            <consortium name="Mycorrhizal Genomics Consortium"/>
            <person name="Kohler A."/>
            <person name="Kuo A."/>
            <person name="Nagy L.G."/>
            <person name="Floudas D."/>
            <person name="Copeland A."/>
            <person name="Barry K.W."/>
            <person name="Cichocki N."/>
            <person name="Veneault-Fourrey C."/>
            <person name="LaButti K."/>
            <person name="Lindquist E.A."/>
            <person name="Lipzen A."/>
            <person name="Lundell T."/>
            <person name="Morin E."/>
            <person name="Murat C."/>
            <person name="Riley R."/>
            <person name="Ohm R."/>
            <person name="Sun H."/>
            <person name="Tunlid A."/>
            <person name="Henrissat B."/>
            <person name="Grigoriev I.V."/>
            <person name="Hibbett D.S."/>
            <person name="Martin F."/>
        </authorList>
    </citation>
    <scope>NUCLEOTIDE SEQUENCE [LARGE SCALE GENOMIC DNA]</scope>
    <source>
        <strain evidence="1 2">SS14</strain>
    </source>
</reference>
<accession>A0A0C9UGS8</accession>
<dbReference type="Proteomes" id="UP000054279">
    <property type="component" value="Unassembled WGS sequence"/>
</dbReference>
<proteinExistence type="predicted"/>
<evidence type="ECO:0000313" key="2">
    <source>
        <dbReference type="Proteomes" id="UP000054279"/>
    </source>
</evidence>
<dbReference type="HOGENOM" id="CLU_2814064_0_0_1"/>